<gene>
    <name evidence="3" type="ORF">SAMN04488132_10369</name>
</gene>
<feature type="signal peptide" evidence="1">
    <location>
        <begin position="1"/>
        <end position="31"/>
    </location>
</feature>
<dbReference type="AlphaFoldDB" id="A0A1T4LYS7"/>
<evidence type="ECO:0000259" key="2">
    <source>
        <dbReference type="SMART" id="SM00746"/>
    </source>
</evidence>
<dbReference type="InterPro" id="IPR011017">
    <property type="entry name" value="TRASH_dom"/>
</dbReference>
<feature type="chain" id="PRO_5013069299" evidence="1">
    <location>
        <begin position="32"/>
        <end position="107"/>
    </location>
</feature>
<reference evidence="3 4" key="1">
    <citation type="submission" date="2017-02" db="EMBL/GenBank/DDBJ databases">
        <authorList>
            <person name="Peterson S.W."/>
        </authorList>
    </citation>
    <scope>NUCLEOTIDE SEQUENCE [LARGE SCALE GENOMIC DNA]</scope>
    <source>
        <strain evidence="3 4">DSM 22335</strain>
    </source>
</reference>
<feature type="domain" description="TRASH" evidence="2">
    <location>
        <begin position="60"/>
        <end position="97"/>
    </location>
</feature>
<dbReference type="OrthoDB" id="678327at2"/>
<keyword evidence="1" id="KW-0732">Signal</keyword>
<sequence length="107" mass="11606">MKRKSLVTLRFVLTFFAAGLLLASCGNGATAENTPKDTTAKDIMAPEHRFTADVVDNKKDPACGMPVTAGITDTAQYKSKVLGFCSKECKTEFEKNPEQYIAAAQIK</sequence>
<evidence type="ECO:0000313" key="4">
    <source>
        <dbReference type="Proteomes" id="UP000190888"/>
    </source>
</evidence>
<evidence type="ECO:0000256" key="1">
    <source>
        <dbReference type="SAM" id="SignalP"/>
    </source>
</evidence>
<dbReference type="InterPro" id="IPR007029">
    <property type="entry name" value="YHS_dom"/>
</dbReference>
<dbReference type="GO" id="GO:0016491">
    <property type="term" value="F:oxidoreductase activity"/>
    <property type="evidence" value="ECO:0007669"/>
    <property type="project" value="InterPro"/>
</dbReference>
<dbReference type="RefSeq" id="WP_078830577.1">
    <property type="nucleotide sequence ID" value="NZ_FUWH01000003.1"/>
</dbReference>
<dbReference type="Pfam" id="PF04945">
    <property type="entry name" value="YHS"/>
    <property type="match status" value="1"/>
</dbReference>
<protein>
    <submittedName>
        <fullName evidence="3">YHS domain-containing protein</fullName>
    </submittedName>
</protein>
<dbReference type="Proteomes" id="UP000190888">
    <property type="component" value="Unassembled WGS sequence"/>
</dbReference>
<name>A0A1T4LYS7_9BACT</name>
<dbReference type="SMART" id="SM00746">
    <property type="entry name" value="TRASH"/>
    <property type="match status" value="1"/>
</dbReference>
<dbReference type="STRING" id="413434.SAMN04488132_10369"/>
<evidence type="ECO:0000313" key="3">
    <source>
        <dbReference type="EMBL" id="SJZ59893.1"/>
    </source>
</evidence>
<keyword evidence="4" id="KW-1185">Reference proteome</keyword>
<dbReference type="Gene3D" id="1.10.620.20">
    <property type="entry name" value="Ribonucleotide Reductase, subunit A"/>
    <property type="match status" value="1"/>
</dbReference>
<dbReference type="EMBL" id="FUWH01000003">
    <property type="protein sequence ID" value="SJZ59893.1"/>
    <property type="molecule type" value="Genomic_DNA"/>
</dbReference>
<proteinExistence type="predicted"/>
<accession>A0A1T4LYS7</accession>
<organism evidence="3 4">
    <name type="scientific">Sediminibacterium ginsengisoli</name>
    <dbReference type="NCBI Taxonomy" id="413434"/>
    <lineage>
        <taxon>Bacteria</taxon>
        <taxon>Pseudomonadati</taxon>
        <taxon>Bacteroidota</taxon>
        <taxon>Chitinophagia</taxon>
        <taxon>Chitinophagales</taxon>
        <taxon>Chitinophagaceae</taxon>
        <taxon>Sediminibacterium</taxon>
    </lineage>
</organism>
<dbReference type="InterPro" id="IPR012348">
    <property type="entry name" value="RNR-like"/>
</dbReference>
<dbReference type="PROSITE" id="PS51257">
    <property type="entry name" value="PROKAR_LIPOPROTEIN"/>
    <property type="match status" value="1"/>
</dbReference>